<accession>A0A7J3XZ52</accession>
<dbReference type="InterPro" id="IPR051840">
    <property type="entry name" value="NifX/NifY_domain"/>
</dbReference>
<proteinExistence type="predicted"/>
<dbReference type="SUPFAM" id="SSF53146">
    <property type="entry name" value="Nitrogenase accessory factor-like"/>
    <property type="match status" value="1"/>
</dbReference>
<dbReference type="EMBL" id="DRYK01000048">
    <property type="protein sequence ID" value="HHP67833.1"/>
    <property type="molecule type" value="Genomic_DNA"/>
</dbReference>
<dbReference type="InterPro" id="IPR036105">
    <property type="entry name" value="DiNase_FeMo-co_biosyn_sf"/>
</dbReference>
<feature type="domain" description="Dinitrogenase iron-molybdenum cofactor biosynthesis" evidence="1">
    <location>
        <begin position="18"/>
        <end position="92"/>
    </location>
</feature>
<protein>
    <recommendedName>
        <fullName evidence="1">Dinitrogenase iron-molybdenum cofactor biosynthesis domain-containing protein</fullName>
    </recommendedName>
</protein>
<dbReference type="PANTHER" id="PTHR33937:SF2">
    <property type="entry name" value="DINITROGENASE IRON-MOLYBDENUM COFACTOR BIOSYNTHESIS DOMAIN-CONTAINING PROTEIN"/>
    <property type="match status" value="1"/>
</dbReference>
<gene>
    <name evidence="2" type="ORF">ENM60_03470</name>
</gene>
<evidence type="ECO:0000313" key="2">
    <source>
        <dbReference type="EMBL" id="HHP67833.1"/>
    </source>
</evidence>
<comment type="caution">
    <text evidence="2">The sequence shown here is derived from an EMBL/GenBank/DDBJ whole genome shotgun (WGS) entry which is preliminary data.</text>
</comment>
<name>A0A7J3XZ52_9CREN</name>
<reference evidence="2" key="1">
    <citation type="journal article" date="2020" name="mSystems">
        <title>Genome- and Community-Level Interaction Insights into Carbon Utilization and Element Cycling Functions of Hydrothermarchaeota in Hydrothermal Sediment.</title>
        <authorList>
            <person name="Zhou Z."/>
            <person name="Liu Y."/>
            <person name="Xu W."/>
            <person name="Pan J."/>
            <person name="Luo Z.H."/>
            <person name="Li M."/>
        </authorList>
    </citation>
    <scope>NUCLEOTIDE SEQUENCE [LARGE SCALE GENOMIC DNA]</scope>
    <source>
        <strain evidence="2">SpSt-110</strain>
    </source>
</reference>
<dbReference type="PANTHER" id="PTHR33937">
    <property type="entry name" value="IRON-MOLYBDENUM PROTEIN-RELATED-RELATED"/>
    <property type="match status" value="1"/>
</dbReference>
<organism evidence="2">
    <name type="scientific">Thermogladius calderae</name>
    <dbReference type="NCBI Taxonomy" id="1200300"/>
    <lineage>
        <taxon>Archaea</taxon>
        <taxon>Thermoproteota</taxon>
        <taxon>Thermoprotei</taxon>
        <taxon>Desulfurococcales</taxon>
        <taxon>Desulfurococcaceae</taxon>
        <taxon>Thermogladius</taxon>
    </lineage>
</organism>
<dbReference type="InterPro" id="IPR003731">
    <property type="entry name" value="Di-Nase_FeMo-co_biosynth"/>
</dbReference>
<dbReference type="AlphaFoldDB" id="A0A7J3XZ52"/>
<sequence length="126" mass="13839">MRVALPVAESRGVLYLIPHFGRAGKFAVVEVSDGWRVVEVFDNPGLRLEGRGRAEAIAEALSAREVSTVIVYEVGPGAFSHLKARGFRILGFKEKPKAPVKLETVLEEFEKGGLVELEQPNEEEHG</sequence>
<dbReference type="Gene3D" id="3.30.420.130">
    <property type="entry name" value="Dinitrogenase iron-molybdenum cofactor biosynthesis domain"/>
    <property type="match status" value="1"/>
</dbReference>
<dbReference type="Pfam" id="PF02579">
    <property type="entry name" value="Nitro_FeMo-Co"/>
    <property type="match status" value="1"/>
</dbReference>
<evidence type="ECO:0000259" key="1">
    <source>
        <dbReference type="Pfam" id="PF02579"/>
    </source>
</evidence>